<dbReference type="OrthoDB" id="6510766at2759"/>
<dbReference type="SUPFAM" id="SSF63712">
    <property type="entry name" value="Nicotinic receptor ligand binding domain-like"/>
    <property type="match status" value="1"/>
</dbReference>
<feature type="transmembrane region" description="Helical" evidence="1">
    <location>
        <begin position="233"/>
        <end position="253"/>
    </location>
</feature>
<feature type="transmembrane region" description="Helical" evidence="1">
    <location>
        <begin position="265"/>
        <end position="290"/>
    </location>
</feature>
<dbReference type="InParanoid" id="A0A1V9XVK0"/>
<dbReference type="InterPro" id="IPR006201">
    <property type="entry name" value="Neur_channel"/>
</dbReference>
<dbReference type="PANTHER" id="PTHR18945">
    <property type="entry name" value="NEUROTRANSMITTER GATED ION CHANNEL"/>
    <property type="match status" value="1"/>
</dbReference>
<dbReference type="GO" id="GO:0005230">
    <property type="term" value="F:extracellular ligand-gated monoatomic ion channel activity"/>
    <property type="evidence" value="ECO:0007669"/>
    <property type="project" value="InterPro"/>
</dbReference>
<evidence type="ECO:0000313" key="4">
    <source>
        <dbReference type="Proteomes" id="UP000192247"/>
    </source>
</evidence>
<accession>A0A1V9XVK0</accession>
<dbReference type="GO" id="GO:0004888">
    <property type="term" value="F:transmembrane signaling receptor activity"/>
    <property type="evidence" value="ECO:0007669"/>
    <property type="project" value="InterPro"/>
</dbReference>
<gene>
    <name evidence="3" type="ORF">BIW11_07047</name>
</gene>
<keyword evidence="1" id="KW-1133">Transmembrane helix</keyword>
<organism evidence="3 4">
    <name type="scientific">Tropilaelaps mercedesae</name>
    <dbReference type="NCBI Taxonomy" id="418985"/>
    <lineage>
        <taxon>Eukaryota</taxon>
        <taxon>Metazoa</taxon>
        <taxon>Ecdysozoa</taxon>
        <taxon>Arthropoda</taxon>
        <taxon>Chelicerata</taxon>
        <taxon>Arachnida</taxon>
        <taxon>Acari</taxon>
        <taxon>Parasitiformes</taxon>
        <taxon>Mesostigmata</taxon>
        <taxon>Gamasina</taxon>
        <taxon>Dermanyssoidea</taxon>
        <taxon>Laelapidae</taxon>
        <taxon>Tropilaelaps</taxon>
    </lineage>
</organism>
<comment type="caution">
    <text evidence="3">The sequence shown here is derived from an EMBL/GenBank/DDBJ whole genome shotgun (WGS) entry which is preliminary data.</text>
</comment>
<evidence type="ECO:0000313" key="3">
    <source>
        <dbReference type="EMBL" id="OQR77509.1"/>
    </source>
</evidence>
<dbReference type="InterPro" id="IPR036734">
    <property type="entry name" value="Neur_chan_lig-bd_sf"/>
</dbReference>
<proteinExistence type="predicted"/>
<feature type="transmembrane region" description="Helical" evidence="1">
    <location>
        <begin position="313"/>
        <end position="335"/>
    </location>
</feature>
<evidence type="ECO:0000259" key="2">
    <source>
        <dbReference type="Pfam" id="PF02931"/>
    </source>
</evidence>
<sequence>MDLARVSCFSFLVDFFFFGRAHDTYASYPIVVKVRLDLNEILFVDDHIERVAFRIGLLTEWDDLHLKHGLTIDEKISSKNEFDPELFLDEEEELTSWHRSTRAIKKGKIHNFRSIVSVFTCRMSFNWLPVDVQGCSVLLRSAIHDRHVLFLSWASDPINISANHSSENFTLSSINKSVDGNCIKSVDFTDFSCLVIEFLFQRNYRSHLTTYIVPTALLAVLSWLTLFCRCSPIRGIVLVVCTFATGCFIYSEYVHLACPSCLKFLDAWTLTSGGIVLFCLFEFIVVQFTFKRQVSGRKLYTSNDIKPNSVDSVFQVAIGAFLSFVIVLYLTFIYIQLIKRAVSSESGVESSLHIQKP</sequence>
<dbReference type="EMBL" id="MNPL01003435">
    <property type="protein sequence ID" value="OQR77509.1"/>
    <property type="molecule type" value="Genomic_DNA"/>
</dbReference>
<dbReference type="Gene3D" id="2.70.170.10">
    <property type="entry name" value="Neurotransmitter-gated ion-channel ligand-binding domain"/>
    <property type="match status" value="1"/>
</dbReference>
<feature type="domain" description="Neurotransmitter-gated ion-channel ligand-binding" evidence="2">
    <location>
        <begin position="26"/>
        <end position="203"/>
    </location>
</feature>
<dbReference type="GO" id="GO:0016020">
    <property type="term" value="C:membrane"/>
    <property type="evidence" value="ECO:0007669"/>
    <property type="project" value="InterPro"/>
</dbReference>
<protein>
    <submittedName>
        <fullName evidence="3">Glutamate-gated chloride channel-like</fullName>
    </submittedName>
</protein>
<evidence type="ECO:0000256" key="1">
    <source>
        <dbReference type="SAM" id="Phobius"/>
    </source>
</evidence>
<keyword evidence="4" id="KW-1185">Reference proteome</keyword>
<keyword evidence="1" id="KW-0472">Membrane</keyword>
<dbReference type="STRING" id="418985.A0A1V9XVK0"/>
<keyword evidence="1" id="KW-0812">Transmembrane</keyword>
<name>A0A1V9XVK0_9ACAR</name>
<dbReference type="Pfam" id="PF02931">
    <property type="entry name" value="Neur_chan_LBD"/>
    <property type="match status" value="1"/>
</dbReference>
<feature type="transmembrane region" description="Helical" evidence="1">
    <location>
        <begin position="208"/>
        <end position="227"/>
    </location>
</feature>
<dbReference type="InterPro" id="IPR006202">
    <property type="entry name" value="Neur_chan_lig-bd"/>
</dbReference>
<dbReference type="AlphaFoldDB" id="A0A1V9XVK0"/>
<dbReference type="Proteomes" id="UP000192247">
    <property type="component" value="Unassembled WGS sequence"/>
</dbReference>
<dbReference type="InterPro" id="IPR038050">
    <property type="entry name" value="Neuro_actylchol_rec"/>
</dbReference>
<dbReference type="Gene3D" id="1.20.58.390">
    <property type="entry name" value="Neurotransmitter-gated ion-channel transmembrane domain"/>
    <property type="match status" value="1"/>
</dbReference>
<reference evidence="3 4" key="1">
    <citation type="journal article" date="2017" name="Gigascience">
        <title>Draft genome of the honey bee ectoparasitic mite, Tropilaelaps mercedesae, is shaped by the parasitic life history.</title>
        <authorList>
            <person name="Dong X."/>
            <person name="Armstrong S.D."/>
            <person name="Xia D."/>
            <person name="Makepeace B.L."/>
            <person name="Darby A.C."/>
            <person name="Kadowaki T."/>
        </authorList>
    </citation>
    <scope>NUCLEOTIDE SEQUENCE [LARGE SCALE GENOMIC DNA]</scope>
    <source>
        <strain evidence="3">Wuxi-XJTLU</strain>
    </source>
</reference>